<dbReference type="Proteomes" id="UP000261600">
    <property type="component" value="Unplaced"/>
</dbReference>
<name>A0A3Q3K3U5_MONAL</name>
<dbReference type="SUPFAM" id="SSF57903">
    <property type="entry name" value="FYVE/PHD zinc finger"/>
    <property type="match status" value="1"/>
</dbReference>
<dbReference type="InterPro" id="IPR011011">
    <property type="entry name" value="Znf_FYVE_PHD"/>
</dbReference>
<dbReference type="GO" id="GO:0030864">
    <property type="term" value="C:cortical actin cytoskeleton"/>
    <property type="evidence" value="ECO:0007669"/>
    <property type="project" value="TreeGrafter"/>
</dbReference>
<dbReference type="PANTHER" id="PTHR14555">
    <property type="entry name" value="MYELIN-ASSOCIATED OLIGODENDROCYTIC BASIC PROTEIN MOBP -RELATED"/>
    <property type="match status" value="1"/>
</dbReference>
<dbReference type="InterPro" id="IPR041282">
    <property type="entry name" value="FYVE_2"/>
</dbReference>
<comment type="subcellular location">
    <subcellularLocation>
        <location evidence="1">Cytoplasm</location>
        <location evidence="1">Perinuclear region</location>
    </subcellularLocation>
</comment>
<feature type="compositionally biased region" description="Basic and acidic residues" evidence="7">
    <location>
        <begin position="545"/>
        <end position="558"/>
    </location>
</feature>
<dbReference type="GO" id="GO:0008270">
    <property type="term" value="F:zinc ion binding"/>
    <property type="evidence" value="ECO:0007669"/>
    <property type="project" value="UniProtKB-KW"/>
</dbReference>
<feature type="region of interest" description="Disordered" evidence="7">
    <location>
        <begin position="459"/>
        <end position="559"/>
    </location>
</feature>
<keyword evidence="6" id="KW-0175">Coiled coil</keyword>
<accession>A0A3Q3K3U5</accession>
<dbReference type="GO" id="GO:0003779">
    <property type="term" value="F:actin binding"/>
    <property type="evidence" value="ECO:0007669"/>
    <property type="project" value="TreeGrafter"/>
</dbReference>
<reference evidence="9" key="1">
    <citation type="submission" date="2025-08" db="UniProtKB">
        <authorList>
            <consortium name="Ensembl"/>
        </authorList>
    </citation>
    <scope>IDENTIFICATION</scope>
</reference>
<dbReference type="GO" id="GO:0006886">
    <property type="term" value="P:intracellular protein transport"/>
    <property type="evidence" value="ECO:0007669"/>
    <property type="project" value="InterPro"/>
</dbReference>
<keyword evidence="3" id="KW-0479">Metal-binding</keyword>
<keyword evidence="4" id="KW-0863">Zinc-finger</keyword>
<feature type="coiled-coil region" evidence="6">
    <location>
        <begin position="19"/>
        <end position="46"/>
    </location>
</feature>
<evidence type="ECO:0000259" key="8">
    <source>
        <dbReference type="PROSITE" id="PS50916"/>
    </source>
</evidence>
<keyword evidence="2" id="KW-0963">Cytoplasm</keyword>
<dbReference type="InterPro" id="IPR010911">
    <property type="entry name" value="Rab_BD"/>
</dbReference>
<dbReference type="InterPro" id="IPR006788">
    <property type="entry name" value="Myrip/Melanophilin"/>
</dbReference>
<sequence length="740" mass="83716">MGRKLDLSGLRDDEAAHVLQVVQRDMNELKQELHEEGSRCRLLSRQRCFNQRCCIRCCSPFTFLLNPRRQCHDCRYNVCKACRVYSKRDKAWLCSACQKSRLLKTQSLEWFYTNVKKRFKRFGSVKVLKTLYRRHLAEHSALSQLAEGSAYEESVCNEGSVCGSDSTFYRLSRGHSMAEMLTVALQVAEEAIDEAISKAEFDTEKQNETHYLQQHRRELIEELAKTIVHKVRKAVFHGGQAGTDDSLCSHDCLLESVADVSKLLKIYLCLCSCVCMLAYGVVSSLQKSPDGNWITLQSTQLSHTGLLTRKKGLVYSTLERESGVVSAYEGLDSDESEPDSSWGAMLQEIHRKMMDSNLNLQDSRDRIQLSLMGCQGSRDHLFSDSERNWMSNKPLLAEFKRELPAEVRRTSSSCRTNIIDVNVNIEGAGEKEQTDSNEEDEEFDRRISSMLMMRLEDTQAETFKDENGRTSRELEDSGFREKVVDAQNTNSSEETGSANEFQSRGDKNVKDRPRERTEQSGEFSRKKESEDAMSRIENEQEERDTDSQERGNLAKEKSVVPTVEQNERYSAVSLCSITTEVLKVLNATEELLLGVEGGDRPQLSTTSLLPSSNPKKLDQQFSRLEENVYVAAGSVYSLEAELSDLEECARGICGATSDAELSFLEEQVASAAAMVQQSELQVGSVHFGLIQSYLWLRQFGFISTAELYKPSYLVLLESDLVVSQLSINMPPTKYTTSQKF</sequence>
<protein>
    <recommendedName>
        <fullName evidence="8">RabBD domain-containing protein</fullName>
    </recommendedName>
</protein>
<feature type="compositionally biased region" description="Basic and acidic residues" evidence="7">
    <location>
        <begin position="503"/>
        <end position="538"/>
    </location>
</feature>
<evidence type="ECO:0000256" key="5">
    <source>
        <dbReference type="ARBA" id="ARBA00022833"/>
    </source>
</evidence>
<evidence type="ECO:0000256" key="6">
    <source>
        <dbReference type="SAM" id="Coils"/>
    </source>
</evidence>
<organism evidence="9 10">
    <name type="scientific">Monopterus albus</name>
    <name type="common">Swamp eel</name>
    <dbReference type="NCBI Taxonomy" id="43700"/>
    <lineage>
        <taxon>Eukaryota</taxon>
        <taxon>Metazoa</taxon>
        <taxon>Chordata</taxon>
        <taxon>Craniata</taxon>
        <taxon>Vertebrata</taxon>
        <taxon>Euteleostomi</taxon>
        <taxon>Actinopterygii</taxon>
        <taxon>Neopterygii</taxon>
        <taxon>Teleostei</taxon>
        <taxon>Neoteleostei</taxon>
        <taxon>Acanthomorphata</taxon>
        <taxon>Anabantaria</taxon>
        <taxon>Synbranchiformes</taxon>
        <taxon>Synbranchidae</taxon>
        <taxon>Monopterus</taxon>
    </lineage>
</organism>
<feature type="compositionally biased region" description="Basic and acidic residues" evidence="7">
    <location>
        <begin position="459"/>
        <end position="484"/>
    </location>
</feature>
<dbReference type="GO" id="GO:0048471">
    <property type="term" value="C:perinuclear region of cytoplasm"/>
    <property type="evidence" value="ECO:0007669"/>
    <property type="project" value="UniProtKB-SubCell"/>
</dbReference>
<evidence type="ECO:0000256" key="1">
    <source>
        <dbReference type="ARBA" id="ARBA00004556"/>
    </source>
</evidence>
<evidence type="ECO:0000256" key="2">
    <source>
        <dbReference type="ARBA" id="ARBA00022490"/>
    </source>
</evidence>
<dbReference type="PROSITE" id="PS50916">
    <property type="entry name" value="RABBD"/>
    <property type="match status" value="1"/>
</dbReference>
<dbReference type="FunFam" id="3.30.40.10:FF:000018">
    <property type="entry name" value="Synaptotagmin-like 5, isoform CRA_a"/>
    <property type="match status" value="1"/>
</dbReference>
<evidence type="ECO:0000256" key="3">
    <source>
        <dbReference type="ARBA" id="ARBA00022723"/>
    </source>
</evidence>
<dbReference type="Pfam" id="PF04698">
    <property type="entry name" value="Rab_eff_C"/>
    <property type="match status" value="2"/>
</dbReference>
<dbReference type="Gene3D" id="3.30.40.10">
    <property type="entry name" value="Zinc/RING finger domain, C3HC4 (zinc finger)"/>
    <property type="match status" value="1"/>
</dbReference>
<feature type="domain" description="RabBD" evidence="8">
    <location>
        <begin position="4"/>
        <end position="114"/>
    </location>
</feature>
<proteinExistence type="predicted"/>
<evidence type="ECO:0000313" key="9">
    <source>
        <dbReference type="Ensembl" id="ENSMALP00000027535.1"/>
    </source>
</evidence>
<dbReference type="Ensembl" id="ENSMALT00000028041.1">
    <property type="protein sequence ID" value="ENSMALP00000027535.1"/>
    <property type="gene ID" value="ENSMALG00000019099.1"/>
</dbReference>
<keyword evidence="5" id="KW-0862">Zinc</keyword>
<dbReference type="GO" id="GO:0017022">
    <property type="term" value="F:myosin binding"/>
    <property type="evidence" value="ECO:0007669"/>
    <property type="project" value="TreeGrafter"/>
</dbReference>
<dbReference type="AlphaFoldDB" id="A0A3Q3K3U5"/>
<reference evidence="9" key="2">
    <citation type="submission" date="2025-09" db="UniProtKB">
        <authorList>
            <consortium name="Ensembl"/>
        </authorList>
    </citation>
    <scope>IDENTIFICATION</scope>
</reference>
<dbReference type="PANTHER" id="PTHR14555:SF6">
    <property type="entry name" value="RAB EFFECTOR MYRIP"/>
    <property type="match status" value="1"/>
</dbReference>
<dbReference type="Pfam" id="PF02318">
    <property type="entry name" value="FYVE_2"/>
    <property type="match status" value="1"/>
</dbReference>
<evidence type="ECO:0000256" key="7">
    <source>
        <dbReference type="SAM" id="MobiDB-lite"/>
    </source>
</evidence>
<evidence type="ECO:0000256" key="4">
    <source>
        <dbReference type="ARBA" id="ARBA00022771"/>
    </source>
</evidence>
<evidence type="ECO:0000313" key="10">
    <source>
        <dbReference type="Proteomes" id="UP000261600"/>
    </source>
</evidence>
<keyword evidence="10" id="KW-1185">Reference proteome</keyword>
<feature type="compositionally biased region" description="Polar residues" evidence="7">
    <location>
        <begin position="486"/>
        <end position="502"/>
    </location>
</feature>
<dbReference type="GO" id="GO:0031267">
    <property type="term" value="F:small GTPase binding"/>
    <property type="evidence" value="ECO:0007669"/>
    <property type="project" value="InterPro"/>
</dbReference>
<dbReference type="STRING" id="43700.ENSMALP00000027535"/>
<dbReference type="InterPro" id="IPR051745">
    <property type="entry name" value="Intracell_Transport_Effector"/>
</dbReference>
<dbReference type="InterPro" id="IPR013083">
    <property type="entry name" value="Znf_RING/FYVE/PHD"/>
</dbReference>